<keyword evidence="4" id="KW-0175">Coiled coil</keyword>
<dbReference type="InterPro" id="IPR036056">
    <property type="entry name" value="Fibrinogen-like_C"/>
</dbReference>
<name>A0A3S1BUJ5_ELYCH</name>
<evidence type="ECO:0000259" key="8">
    <source>
        <dbReference type="PROSITE" id="PS51406"/>
    </source>
</evidence>
<keyword evidence="3 7" id="KW-0732">Signal</keyword>
<dbReference type="PANTHER" id="PTHR47221:SF6">
    <property type="entry name" value="FIBRINOGEN ALPHA CHAIN"/>
    <property type="match status" value="1"/>
</dbReference>
<evidence type="ECO:0000256" key="6">
    <source>
        <dbReference type="ARBA" id="ARBA00023180"/>
    </source>
</evidence>
<evidence type="ECO:0000256" key="3">
    <source>
        <dbReference type="ARBA" id="ARBA00022729"/>
    </source>
</evidence>
<dbReference type="AlphaFoldDB" id="A0A3S1BUJ5"/>
<keyword evidence="5" id="KW-1015">Disulfide bond</keyword>
<dbReference type="EMBL" id="RQTK01000008">
    <property type="protein sequence ID" value="RUS91606.1"/>
    <property type="molecule type" value="Genomic_DNA"/>
</dbReference>
<dbReference type="PROSITE" id="PS51406">
    <property type="entry name" value="FIBRINOGEN_C_2"/>
    <property type="match status" value="1"/>
</dbReference>
<evidence type="ECO:0000256" key="7">
    <source>
        <dbReference type="SAM" id="SignalP"/>
    </source>
</evidence>
<dbReference type="Proteomes" id="UP000271974">
    <property type="component" value="Unassembled WGS sequence"/>
</dbReference>
<dbReference type="PROSITE" id="PS00514">
    <property type="entry name" value="FIBRINOGEN_C_1"/>
    <property type="match status" value="1"/>
</dbReference>
<evidence type="ECO:0000256" key="1">
    <source>
        <dbReference type="ARBA" id="ARBA00004613"/>
    </source>
</evidence>
<feature type="signal peptide" evidence="7">
    <location>
        <begin position="1"/>
        <end position="21"/>
    </location>
</feature>
<feature type="domain" description="Fibrinogen C-terminal" evidence="8">
    <location>
        <begin position="339"/>
        <end position="554"/>
    </location>
</feature>
<reference evidence="9 10" key="1">
    <citation type="submission" date="2019-01" db="EMBL/GenBank/DDBJ databases">
        <title>A draft genome assembly of the solar-powered sea slug Elysia chlorotica.</title>
        <authorList>
            <person name="Cai H."/>
            <person name="Li Q."/>
            <person name="Fang X."/>
            <person name="Li J."/>
            <person name="Curtis N.E."/>
            <person name="Altenburger A."/>
            <person name="Shibata T."/>
            <person name="Feng M."/>
            <person name="Maeda T."/>
            <person name="Schwartz J.A."/>
            <person name="Shigenobu S."/>
            <person name="Lundholm N."/>
            <person name="Nishiyama T."/>
            <person name="Yang H."/>
            <person name="Hasebe M."/>
            <person name="Li S."/>
            <person name="Pierce S.K."/>
            <person name="Wang J."/>
        </authorList>
    </citation>
    <scope>NUCLEOTIDE SEQUENCE [LARGE SCALE GENOMIC DNA]</scope>
    <source>
        <strain evidence="9">EC2010</strain>
        <tissue evidence="9">Whole organism of an adult</tissue>
    </source>
</reference>
<gene>
    <name evidence="9" type="ORF">EGW08_000579</name>
</gene>
<evidence type="ECO:0000256" key="5">
    <source>
        <dbReference type="ARBA" id="ARBA00023157"/>
    </source>
</evidence>
<evidence type="ECO:0000256" key="4">
    <source>
        <dbReference type="ARBA" id="ARBA00023054"/>
    </source>
</evidence>
<evidence type="ECO:0000256" key="2">
    <source>
        <dbReference type="ARBA" id="ARBA00022525"/>
    </source>
</evidence>
<comment type="subcellular location">
    <subcellularLocation>
        <location evidence="1">Secreted</location>
    </subcellularLocation>
</comment>
<dbReference type="GO" id="GO:0005576">
    <property type="term" value="C:extracellular region"/>
    <property type="evidence" value="ECO:0007669"/>
    <property type="project" value="UniProtKB-SubCell"/>
</dbReference>
<dbReference type="InterPro" id="IPR037579">
    <property type="entry name" value="FIB_ANG-like"/>
</dbReference>
<dbReference type="SMART" id="SM00186">
    <property type="entry name" value="FBG"/>
    <property type="match status" value="1"/>
</dbReference>
<comment type="caution">
    <text evidence="9">The sequence shown here is derived from an EMBL/GenBank/DDBJ whole genome shotgun (WGS) entry which is preliminary data.</text>
</comment>
<evidence type="ECO:0000313" key="10">
    <source>
        <dbReference type="Proteomes" id="UP000271974"/>
    </source>
</evidence>
<dbReference type="Pfam" id="PF00147">
    <property type="entry name" value="Fibrinogen_C"/>
    <property type="match status" value="1"/>
</dbReference>
<dbReference type="InterPro" id="IPR020837">
    <property type="entry name" value="Fibrinogen_CS"/>
</dbReference>
<organism evidence="9 10">
    <name type="scientific">Elysia chlorotica</name>
    <name type="common">Eastern emerald elysia</name>
    <name type="synonym">Sea slug</name>
    <dbReference type="NCBI Taxonomy" id="188477"/>
    <lineage>
        <taxon>Eukaryota</taxon>
        <taxon>Metazoa</taxon>
        <taxon>Spiralia</taxon>
        <taxon>Lophotrochozoa</taxon>
        <taxon>Mollusca</taxon>
        <taxon>Gastropoda</taxon>
        <taxon>Heterobranchia</taxon>
        <taxon>Euthyneura</taxon>
        <taxon>Panpulmonata</taxon>
        <taxon>Sacoglossa</taxon>
        <taxon>Placobranchoidea</taxon>
        <taxon>Plakobranchidae</taxon>
        <taxon>Elysia</taxon>
    </lineage>
</organism>
<dbReference type="PANTHER" id="PTHR47221">
    <property type="entry name" value="FIBRINOGEN ALPHA CHAIN"/>
    <property type="match status" value="1"/>
</dbReference>
<feature type="chain" id="PRO_5018559377" description="Fibrinogen C-terminal domain-containing protein" evidence="7">
    <location>
        <begin position="22"/>
        <end position="554"/>
    </location>
</feature>
<dbReference type="InterPro" id="IPR002181">
    <property type="entry name" value="Fibrinogen_a/b/g_C_dom"/>
</dbReference>
<keyword evidence="2" id="KW-0964">Secreted</keyword>
<accession>A0A3S1BUJ5</accession>
<dbReference type="InterPro" id="IPR014716">
    <property type="entry name" value="Fibrinogen_a/b/g_C_1"/>
</dbReference>
<proteinExistence type="predicted"/>
<evidence type="ECO:0000313" key="9">
    <source>
        <dbReference type="EMBL" id="RUS91606.1"/>
    </source>
</evidence>
<keyword evidence="6" id="KW-0325">Glycoprotein</keyword>
<keyword evidence="10" id="KW-1185">Reference proteome</keyword>
<dbReference type="SUPFAM" id="SSF56496">
    <property type="entry name" value="Fibrinogen C-terminal domain-like"/>
    <property type="match status" value="1"/>
</dbReference>
<dbReference type="STRING" id="188477.A0A3S1BUJ5"/>
<dbReference type="CDD" id="cd00087">
    <property type="entry name" value="FReD"/>
    <property type="match status" value="1"/>
</dbReference>
<dbReference type="Gene3D" id="3.90.215.10">
    <property type="entry name" value="Gamma Fibrinogen, chain A, domain 1"/>
    <property type="match status" value="1"/>
</dbReference>
<protein>
    <recommendedName>
        <fullName evidence="8">Fibrinogen C-terminal domain-containing protein</fullName>
    </recommendedName>
</protein>
<sequence length="554" mass="62180">MASFLHICLLSALCLLACCYGIELSLNRQPPTRKSCGVLTCEETIDTSLSNTTYDEQADSVAVLRSVSRVSVFRKASTGSSGIANDNPDVLIGSISSEAPSLTRVADGRKIDGLLETGRVTMRVELGKQNDCEAVFTCQVRGLDPQGREVVRTTILVQQPVQEEDGDALVPVMPPQLLASLQQLISQSMGGLEKSMQDQIGQLHEDLKNRSDSFESRMENNILNLQKEFDDRSNTFEKRISTKLAQFRSGSKRDFKDSLETTGLRLFEEQREVLGNVSESLERALNDTSHMLYSLESSLELLSARDETTLVAVKNDTKIIREILASGEINARCVANDTSFDLSEVTTCSKGMNDDQETMYAPYIKTFDATLGREVLCDTSTDDGGWIVVQRRATGDVDFYRNWEDYKRGFGDFSGDFWLGNDAIHNLTNAYPHELRIDMRAQDKDIFSQYTSFKIEDESDNYRLRLGSYFGTAGEQSNFGLSYHNNFEFSTFDRDNDAYSGNCASNNHGAWWYRSCLQSNLNGRWGFKDKTGVSINVGLFNLYPTFTEMKVRRI</sequence>